<accession>A0A1H0FRD5</accession>
<evidence type="ECO:0000313" key="1">
    <source>
        <dbReference type="EMBL" id="SDN97195.1"/>
    </source>
</evidence>
<reference evidence="2" key="1">
    <citation type="submission" date="2016-10" db="EMBL/GenBank/DDBJ databases">
        <authorList>
            <person name="Varghese N."/>
            <person name="Submissions S."/>
        </authorList>
    </citation>
    <scope>NUCLEOTIDE SEQUENCE [LARGE SCALE GENOMIC DNA]</scope>
    <source>
        <strain evidence="2">IBRC-M 10655</strain>
    </source>
</reference>
<name>A0A1H0FRD5_9PSEU</name>
<organism evidence="1 2">
    <name type="scientific">Actinokineospora alba</name>
    <dbReference type="NCBI Taxonomy" id="504798"/>
    <lineage>
        <taxon>Bacteria</taxon>
        <taxon>Bacillati</taxon>
        <taxon>Actinomycetota</taxon>
        <taxon>Actinomycetes</taxon>
        <taxon>Pseudonocardiales</taxon>
        <taxon>Pseudonocardiaceae</taxon>
        <taxon>Actinokineospora</taxon>
    </lineage>
</organism>
<proteinExistence type="predicted"/>
<sequence length="171" mass="18517">MHLFCRTRASFSIDREPSEVLVALHRFLDALTVLQSHLGTLIPIAGPPSPSEYEELLTIADALAGRPAPLRFQALTATVRAGHLGSFLSKIPEIAAGITISHGDYPLTLFGRDYAVPGLAMRSPKTVLVNRAELIAIVAMQNAECEARFEPEPGTSFLLVRGVDSKDRLAE</sequence>
<protein>
    <submittedName>
        <fullName evidence="1">Uncharacterized protein</fullName>
    </submittedName>
</protein>
<dbReference type="AlphaFoldDB" id="A0A1H0FRD5"/>
<keyword evidence="2" id="KW-1185">Reference proteome</keyword>
<dbReference type="EMBL" id="FNJB01000001">
    <property type="protein sequence ID" value="SDN97195.1"/>
    <property type="molecule type" value="Genomic_DNA"/>
</dbReference>
<dbReference type="Proteomes" id="UP000199651">
    <property type="component" value="Unassembled WGS sequence"/>
</dbReference>
<evidence type="ECO:0000313" key="2">
    <source>
        <dbReference type="Proteomes" id="UP000199651"/>
    </source>
</evidence>
<gene>
    <name evidence="1" type="ORF">SAMN05192558_101478</name>
</gene>